<evidence type="ECO:0000256" key="1">
    <source>
        <dbReference type="SAM" id="MobiDB-lite"/>
    </source>
</evidence>
<name>S7QEW4_GLOTA</name>
<dbReference type="KEGG" id="gtr:GLOTRDRAFT_91448"/>
<feature type="region of interest" description="Disordered" evidence="1">
    <location>
        <begin position="26"/>
        <end position="101"/>
    </location>
</feature>
<dbReference type="AlphaFoldDB" id="S7QEW4"/>
<keyword evidence="3" id="KW-1185">Reference proteome</keyword>
<dbReference type="RefSeq" id="XP_007863194.1">
    <property type="nucleotide sequence ID" value="XM_007865003.1"/>
</dbReference>
<proteinExistence type="predicted"/>
<evidence type="ECO:0000313" key="3">
    <source>
        <dbReference type="Proteomes" id="UP000030669"/>
    </source>
</evidence>
<feature type="compositionally biased region" description="Polar residues" evidence="1">
    <location>
        <begin position="85"/>
        <end position="94"/>
    </location>
</feature>
<sequence length="180" mass="18760">MGRKGKNRDKTPPKLSLEELRRLMLPPGGVFPTEYGSVATSSGGRSKALAATATTTRSASVDRQDAEAEKQLSSPCKNKERNQGNKENQATTCADSPERTGEEVSGILQSVCCEPSEYAGGQAAGAAVGGRKRVRDEEEGAAVAREGKGKRARAEGQLALGRASTSTVGVSALLGRLGKK</sequence>
<dbReference type="GeneID" id="19309323"/>
<dbReference type="Proteomes" id="UP000030669">
    <property type="component" value="Unassembled WGS sequence"/>
</dbReference>
<accession>S7QEW4</accession>
<feature type="compositionally biased region" description="Basic and acidic residues" evidence="1">
    <location>
        <begin position="60"/>
        <end position="70"/>
    </location>
</feature>
<organism evidence="2 3">
    <name type="scientific">Gloeophyllum trabeum (strain ATCC 11539 / FP-39264 / Madison 617)</name>
    <name type="common">Brown rot fungus</name>
    <dbReference type="NCBI Taxonomy" id="670483"/>
    <lineage>
        <taxon>Eukaryota</taxon>
        <taxon>Fungi</taxon>
        <taxon>Dikarya</taxon>
        <taxon>Basidiomycota</taxon>
        <taxon>Agaricomycotina</taxon>
        <taxon>Agaricomycetes</taxon>
        <taxon>Gloeophyllales</taxon>
        <taxon>Gloeophyllaceae</taxon>
        <taxon>Gloeophyllum</taxon>
    </lineage>
</organism>
<evidence type="ECO:0000313" key="2">
    <source>
        <dbReference type="EMBL" id="EPQ57848.1"/>
    </source>
</evidence>
<dbReference type="HOGENOM" id="CLU_1496356_0_0_1"/>
<dbReference type="EMBL" id="KB469298">
    <property type="protein sequence ID" value="EPQ57848.1"/>
    <property type="molecule type" value="Genomic_DNA"/>
</dbReference>
<gene>
    <name evidence="2" type="ORF">GLOTRDRAFT_91448</name>
</gene>
<protein>
    <submittedName>
        <fullName evidence="2">Uncharacterized protein</fullName>
    </submittedName>
</protein>
<reference evidence="2 3" key="1">
    <citation type="journal article" date="2012" name="Science">
        <title>The Paleozoic origin of enzymatic lignin decomposition reconstructed from 31 fungal genomes.</title>
        <authorList>
            <person name="Floudas D."/>
            <person name="Binder M."/>
            <person name="Riley R."/>
            <person name="Barry K."/>
            <person name="Blanchette R.A."/>
            <person name="Henrissat B."/>
            <person name="Martinez A.T."/>
            <person name="Otillar R."/>
            <person name="Spatafora J.W."/>
            <person name="Yadav J.S."/>
            <person name="Aerts A."/>
            <person name="Benoit I."/>
            <person name="Boyd A."/>
            <person name="Carlson A."/>
            <person name="Copeland A."/>
            <person name="Coutinho P.M."/>
            <person name="de Vries R.P."/>
            <person name="Ferreira P."/>
            <person name="Findley K."/>
            <person name="Foster B."/>
            <person name="Gaskell J."/>
            <person name="Glotzer D."/>
            <person name="Gorecki P."/>
            <person name="Heitman J."/>
            <person name="Hesse C."/>
            <person name="Hori C."/>
            <person name="Igarashi K."/>
            <person name="Jurgens J.A."/>
            <person name="Kallen N."/>
            <person name="Kersten P."/>
            <person name="Kohler A."/>
            <person name="Kuees U."/>
            <person name="Kumar T.K.A."/>
            <person name="Kuo A."/>
            <person name="LaButti K."/>
            <person name="Larrondo L.F."/>
            <person name="Lindquist E."/>
            <person name="Ling A."/>
            <person name="Lombard V."/>
            <person name="Lucas S."/>
            <person name="Lundell T."/>
            <person name="Martin R."/>
            <person name="McLaughlin D.J."/>
            <person name="Morgenstern I."/>
            <person name="Morin E."/>
            <person name="Murat C."/>
            <person name="Nagy L.G."/>
            <person name="Nolan M."/>
            <person name="Ohm R.A."/>
            <person name="Patyshakuliyeva A."/>
            <person name="Rokas A."/>
            <person name="Ruiz-Duenas F.J."/>
            <person name="Sabat G."/>
            <person name="Salamov A."/>
            <person name="Samejima M."/>
            <person name="Schmutz J."/>
            <person name="Slot J.C."/>
            <person name="St John F."/>
            <person name="Stenlid J."/>
            <person name="Sun H."/>
            <person name="Sun S."/>
            <person name="Syed K."/>
            <person name="Tsang A."/>
            <person name="Wiebenga A."/>
            <person name="Young D."/>
            <person name="Pisabarro A."/>
            <person name="Eastwood D.C."/>
            <person name="Martin F."/>
            <person name="Cullen D."/>
            <person name="Grigoriev I.V."/>
            <person name="Hibbett D.S."/>
        </authorList>
    </citation>
    <scope>NUCLEOTIDE SEQUENCE [LARGE SCALE GENOMIC DNA]</scope>
    <source>
        <strain evidence="2 3">ATCC 11539</strain>
    </source>
</reference>